<evidence type="ECO:0000256" key="2">
    <source>
        <dbReference type="ARBA" id="ARBA00023274"/>
    </source>
</evidence>
<keyword evidence="2 3" id="KW-0687">Ribonucleoprotein</keyword>
<evidence type="ECO:0000256" key="3">
    <source>
        <dbReference type="HAMAP-Rule" id="MF_00502"/>
    </source>
</evidence>
<dbReference type="AlphaFoldDB" id="G5JYT9"/>
<evidence type="ECO:0000256" key="1">
    <source>
        <dbReference type="ARBA" id="ARBA00022980"/>
    </source>
</evidence>
<comment type="similarity">
    <text evidence="3">Belongs to the bacterial ribosomal protein bL31 family. Type B subfamily.</text>
</comment>
<dbReference type="eggNOG" id="COG0254">
    <property type="taxonomic scope" value="Bacteria"/>
</dbReference>
<dbReference type="STRING" id="764298.STRMA_0353"/>
<dbReference type="GO" id="GO:0005840">
    <property type="term" value="C:ribosome"/>
    <property type="evidence" value="ECO:0007669"/>
    <property type="project" value="UniProtKB-KW"/>
</dbReference>
<dbReference type="EMBL" id="AEUW02000001">
    <property type="protein sequence ID" value="EHJ52946.1"/>
    <property type="molecule type" value="Genomic_DNA"/>
</dbReference>
<protein>
    <recommendedName>
        <fullName evidence="3">Large ribosomal subunit protein bL31B</fullName>
    </recommendedName>
</protein>
<accession>G5JYT9</accession>
<dbReference type="PANTHER" id="PTHR33280:SF1">
    <property type="entry name" value="LARGE RIBOSOMAL SUBUNIT PROTEIN BL31C"/>
    <property type="match status" value="1"/>
</dbReference>
<dbReference type="Proteomes" id="UP000003573">
    <property type="component" value="Unassembled WGS sequence"/>
</dbReference>
<organism evidence="4 5">
    <name type="scientific">Streptococcus macacae NCTC 11558</name>
    <dbReference type="NCBI Taxonomy" id="764298"/>
    <lineage>
        <taxon>Bacteria</taxon>
        <taxon>Bacillati</taxon>
        <taxon>Bacillota</taxon>
        <taxon>Bacilli</taxon>
        <taxon>Lactobacillales</taxon>
        <taxon>Streptococcaceae</taxon>
        <taxon>Streptococcus</taxon>
    </lineage>
</organism>
<dbReference type="Pfam" id="PF01197">
    <property type="entry name" value="Ribosomal_L31"/>
    <property type="match status" value="1"/>
</dbReference>
<reference evidence="4 5" key="1">
    <citation type="journal article" date="2014" name="Int. J. Syst. Evol. Microbiol.">
        <title>Phylogenomics and the dynamic genome evolution of the genus Streptococcus.</title>
        <authorList>
            <consortium name="The Broad Institute Genome Sequencing Platform"/>
            <person name="Richards V.P."/>
            <person name="Palmer S.R."/>
            <person name="Pavinski Bitar P.D."/>
            <person name="Qin X."/>
            <person name="Weinstock G.M."/>
            <person name="Highlander S.K."/>
            <person name="Town C.D."/>
            <person name="Burne R.A."/>
            <person name="Stanhope M.J."/>
        </authorList>
    </citation>
    <scope>NUCLEOTIDE SEQUENCE [LARGE SCALE GENOMIC DNA]</scope>
    <source>
        <strain evidence="4 5">NCTC 11558</strain>
    </source>
</reference>
<dbReference type="InterPro" id="IPR027493">
    <property type="entry name" value="Ribosomal_bL31_B"/>
</dbReference>
<evidence type="ECO:0000313" key="5">
    <source>
        <dbReference type="Proteomes" id="UP000003573"/>
    </source>
</evidence>
<keyword evidence="1 3" id="KW-0689">Ribosomal protein</keyword>
<dbReference type="SUPFAM" id="SSF143800">
    <property type="entry name" value="L28p-like"/>
    <property type="match status" value="1"/>
</dbReference>
<dbReference type="GO" id="GO:0006412">
    <property type="term" value="P:translation"/>
    <property type="evidence" value="ECO:0007669"/>
    <property type="project" value="UniProtKB-UniRule"/>
</dbReference>
<dbReference type="HAMAP" id="MF_00502">
    <property type="entry name" value="Ribosomal_bL31_2"/>
    <property type="match status" value="1"/>
</dbReference>
<gene>
    <name evidence="4" type="primary">rpmE</name>
    <name evidence="3" type="synonym">rpmE2</name>
    <name evidence="4" type="ORF">STRMA_0353</name>
</gene>
<evidence type="ECO:0000313" key="4">
    <source>
        <dbReference type="EMBL" id="EHJ52946.1"/>
    </source>
</evidence>
<comment type="caution">
    <text evidence="4">The sequence shown here is derived from an EMBL/GenBank/DDBJ whole genome shotgun (WGS) entry which is preliminary data.</text>
</comment>
<comment type="subunit">
    <text evidence="3">Part of the 50S ribosomal subunit.</text>
</comment>
<dbReference type="InterPro" id="IPR042105">
    <property type="entry name" value="Ribosomal_bL31_sf"/>
</dbReference>
<proteinExistence type="inferred from homology"/>
<dbReference type="InterPro" id="IPR002150">
    <property type="entry name" value="Ribosomal_bL31"/>
</dbReference>
<dbReference type="NCBIfam" id="NF002462">
    <property type="entry name" value="PRK01678.1"/>
    <property type="match status" value="1"/>
</dbReference>
<dbReference type="GO" id="GO:0003735">
    <property type="term" value="F:structural constituent of ribosome"/>
    <property type="evidence" value="ECO:0007669"/>
    <property type="project" value="InterPro"/>
</dbReference>
<dbReference type="InterPro" id="IPR034704">
    <property type="entry name" value="Ribosomal_bL28/bL31-like_sf"/>
</dbReference>
<name>G5JYT9_9STRE</name>
<sequence length="98" mass="11386">MVINYGSKKAMAERKFFKMKKDIHPEYHPVVFMDSSTGYQFLSGSTKTSNETVEFEGQTYPLIRVEISSDSHPFYTGRQKFTQADGRVDRFNKKYGLK</sequence>
<dbReference type="PROSITE" id="PS01143">
    <property type="entry name" value="RIBOSOMAL_L31"/>
    <property type="match status" value="1"/>
</dbReference>
<dbReference type="NCBIfam" id="TIGR00105">
    <property type="entry name" value="L31"/>
    <property type="match status" value="1"/>
</dbReference>
<keyword evidence="5" id="KW-1185">Reference proteome</keyword>
<dbReference type="GO" id="GO:1990904">
    <property type="term" value="C:ribonucleoprotein complex"/>
    <property type="evidence" value="ECO:0007669"/>
    <property type="project" value="UniProtKB-KW"/>
</dbReference>
<dbReference type="PANTHER" id="PTHR33280">
    <property type="entry name" value="50S RIBOSOMAL PROTEIN L31, CHLOROPLASTIC"/>
    <property type="match status" value="1"/>
</dbReference>
<dbReference type="PRINTS" id="PR01249">
    <property type="entry name" value="RIBOSOMALL31"/>
</dbReference>
<dbReference type="Gene3D" id="4.10.830.30">
    <property type="entry name" value="Ribosomal protein L31"/>
    <property type="match status" value="1"/>
</dbReference>